<evidence type="ECO:0000256" key="3">
    <source>
        <dbReference type="ARBA" id="ARBA00022692"/>
    </source>
</evidence>
<keyword evidence="5 6" id="KW-0472">Membrane</keyword>
<keyword evidence="4 6" id="KW-1133">Transmembrane helix</keyword>
<organism evidence="7 8">
    <name type="scientific">Nibricoccus aquaticus</name>
    <dbReference type="NCBI Taxonomy" id="2576891"/>
    <lineage>
        <taxon>Bacteria</taxon>
        <taxon>Pseudomonadati</taxon>
        <taxon>Verrucomicrobiota</taxon>
        <taxon>Opitutia</taxon>
        <taxon>Opitutales</taxon>
        <taxon>Opitutaceae</taxon>
        <taxon>Nibricoccus</taxon>
    </lineage>
</organism>
<dbReference type="PANTHER" id="PTHR30213">
    <property type="entry name" value="INNER MEMBRANE PROTEIN YHJD"/>
    <property type="match status" value="1"/>
</dbReference>
<dbReference type="InterPro" id="IPR017039">
    <property type="entry name" value="Virul_fac_BrkB"/>
</dbReference>
<gene>
    <name evidence="7" type="ORF">CMV30_04140</name>
</gene>
<name>A0A290QAE2_9BACT</name>
<dbReference type="RefSeq" id="WP_096054838.1">
    <property type="nucleotide sequence ID" value="NZ_CP023344.1"/>
</dbReference>
<dbReference type="OrthoDB" id="9808671at2"/>
<evidence type="ECO:0000256" key="1">
    <source>
        <dbReference type="ARBA" id="ARBA00004651"/>
    </source>
</evidence>
<comment type="subcellular location">
    <subcellularLocation>
        <location evidence="1">Cell membrane</location>
        <topology evidence="1">Multi-pass membrane protein</topology>
    </subcellularLocation>
</comment>
<dbReference type="KEGG" id="vbh:CMV30_04140"/>
<keyword evidence="2" id="KW-1003">Cell membrane</keyword>
<reference evidence="7 8" key="1">
    <citation type="submission" date="2017-09" db="EMBL/GenBank/DDBJ databases">
        <title>Complete genome sequence of Verrucomicrobial strain HZ-65, isolated from freshwater.</title>
        <authorList>
            <person name="Choi A."/>
        </authorList>
    </citation>
    <scope>NUCLEOTIDE SEQUENCE [LARGE SCALE GENOMIC DNA]</scope>
    <source>
        <strain evidence="7 8">HZ-65</strain>
    </source>
</reference>
<evidence type="ECO:0000313" key="8">
    <source>
        <dbReference type="Proteomes" id="UP000217265"/>
    </source>
</evidence>
<dbReference type="Pfam" id="PF03631">
    <property type="entry name" value="Virul_fac_BrkB"/>
    <property type="match status" value="1"/>
</dbReference>
<feature type="transmembrane region" description="Helical" evidence="6">
    <location>
        <begin position="153"/>
        <end position="175"/>
    </location>
</feature>
<evidence type="ECO:0000256" key="6">
    <source>
        <dbReference type="SAM" id="Phobius"/>
    </source>
</evidence>
<sequence>MSRPPSPWNRLVKLVQKDIWQPAYLAERSFRGAFYATLRVVSITWTGLMETRATSRAAALAFSSLLGIGPLIGMAVLIAGFAAGKQDSDLVAKKLNDLIAFVAPQLNQYEANKAKGTPEGDANAAAISATSPHVNPELVTHINNFISATRSSAASGGITSAISLILIVLLLFTSIEGVFNDIWGVRRGRSWVTRIVFYWTILTLGAVIFFGALGAITLSNFDSTLKTHLGDDVAQVLIIALRSSSIVLLIGILTLFYRYIPNTRVFWRAALAGAVVVGVMIVCNNLIAAAYLSRVKLTSSLYGSLALPMILMFGLYVFWLVVLIGGQISYAVQNVHYRNSQAAWGSLSESTRERLTLIVLLTIGRRFQACLPPCSVAQLGGTIKVPTQIINEALNRLIDLNFISPVPASDEASANDFAYQPARPLSSITLGEFKEHFDSHGDDPAGDAIDGLDPLVEHYHASIRALADQTLFSKPLDTLFTEHAFDESRPPFTLGQPAPKKA</sequence>
<dbReference type="EMBL" id="CP023344">
    <property type="protein sequence ID" value="ATC63206.1"/>
    <property type="molecule type" value="Genomic_DNA"/>
</dbReference>
<keyword evidence="8" id="KW-1185">Reference proteome</keyword>
<evidence type="ECO:0000256" key="2">
    <source>
        <dbReference type="ARBA" id="ARBA00022475"/>
    </source>
</evidence>
<dbReference type="AlphaFoldDB" id="A0A290QAE2"/>
<protein>
    <submittedName>
        <fullName evidence="7">Uncharacterized protein</fullName>
    </submittedName>
</protein>
<feature type="transmembrane region" description="Helical" evidence="6">
    <location>
        <begin position="58"/>
        <end position="83"/>
    </location>
</feature>
<feature type="transmembrane region" description="Helical" evidence="6">
    <location>
        <begin position="196"/>
        <end position="216"/>
    </location>
</feature>
<dbReference type="PANTHER" id="PTHR30213:SF0">
    <property type="entry name" value="UPF0761 MEMBRANE PROTEIN YIHY"/>
    <property type="match status" value="1"/>
</dbReference>
<evidence type="ECO:0000256" key="4">
    <source>
        <dbReference type="ARBA" id="ARBA00022989"/>
    </source>
</evidence>
<evidence type="ECO:0000256" key="5">
    <source>
        <dbReference type="ARBA" id="ARBA00023136"/>
    </source>
</evidence>
<dbReference type="Proteomes" id="UP000217265">
    <property type="component" value="Chromosome"/>
</dbReference>
<feature type="transmembrane region" description="Helical" evidence="6">
    <location>
        <begin position="305"/>
        <end position="332"/>
    </location>
</feature>
<keyword evidence="3 6" id="KW-0812">Transmembrane</keyword>
<dbReference type="GO" id="GO:0005886">
    <property type="term" value="C:plasma membrane"/>
    <property type="evidence" value="ECO:0007669"/>
    <property type="project" value="UniProtKB-SubCell"/>
</dbReference>
<feature type="transmembrane region" description="Helical" evidence="6">
    <location>
        <begin position="236"/>
        <end position="257"/>
    </location>
</feature>
<evidence type="ECO:0000313" key="7">
    <source>
        <dbReference type="EMBL" id="ATC63206.1"/>
    </source>
</evidence>
<proteinExistence type="predicted"/>
<feature type="transmembrane region" description="Helical" evidence="6">
    <location>
        <begin position="269"/>
        <end position="293"/>
    </location>
</feature>
<dbReference type="NCBIfam" id="TIGR00765">
    <property type="entry name" value="yihY_not_rbn"/>
    <property type="match status" value="1"/>
</dbReference>
<accession>A0A290QAE2</accession>